<proteinExistence type="predicted"/>
<keyword evidence="1" id="KW-0812">Transmembrane</keyword>
<evidence type="ECO:0000313" key="2">
    <source>
        <dbReference type="EMBL" id="SEH59775.1"/>
    </source>
</evidence>
<dbReference type="PANTHER" id="PTHR40106">
    <property type="entry name" value="INNER MEMBRANE PROTEIN RCLC"/>
    <property type="match status" value="1"/>
</dbReference>
<gene>
    <name evidence="2" type="ORF">SAMN04489835_1856</name>
</gene>
<dbReference type="InterPro" id="IPR007339">
    <property type="entry name" value="RclC-like"/>
</dbReference>
<protein>
    <submittedName>
        <fullName evidence="2">Uncharacterized membrane protein YkgB</fullName>
    </submittedName>
</protein>
<dbReference type="OrthoDB" id="1118972at2"/>
<accession>A0A1H6JD57</accession>
<feature type="transmembrane region" description="Helical" evidence="1">
    <location>
        <begin position="98"/>
        <end position="118"/>
    </location>
</feature>
<evidence type="ECO:0000313" key="3">
    <source>
        <dbReference type="Proteomes" id="UP000182915"/>
    </source>
</evidence>
<reference evidence="3" key="1">
    <citation type="submission" date="2016-10" db="EMBL/GenBank/DDBJ databases">
        <authorList>
            <person name="Varghese N."/>
            <person name="Submissions S."/>
        </authorList>
    </citation>
    <scope>NUCLEOTIDE SEQUENCE [LARGE SCALE GENOMIC DNA]</scope>
    <source>
        <strain evidence="3">DSM 45405</strain>
    </source>
</reference>
<dbReference type="STRING" id="370526.SAMN04489835_1856"/>
<evidence type="ECO:0000256" key="1">
    <source>
        <dbReference type="SAM" id="Phobius"/>
    </source>
</evidence>
<dbReference type="EMBL" id="LT629971">
    <property type="protein sequence ID" value="SEH59775.1"/>
    <property type="molecule type" value="Genomic_DNA"/>
</dbReference>
<name>A0A1H6JD57_MYCRU</name>
<keyword evidence="3" id="KW-1185">Reference proteome</keyword>
<dbReference type="Proteomes" id="UP000182915">
    <property type="component" value="Chromosome I"/>
</dbReference>
<feature type="transmembrane region" description="Helical" evidence="1">
    <location>
        <begin position="20"/>
        <end position="41"/>
    </location>
</feature>
<organism evidence="2 3">
    <name type="scientific">Mycolicibacterium rutilum</name>
    <name type="common">Mycobacterium rutilum</name>
    <dbReference type="NCBI Taxonomy" id="370526"/>
    <lineage>
        <taxon>Bacteria</taxon>
        <taxon>Bacillati</taxon>
        <taxon>Actinomycetota</taxon>
        <taxon>Actinomycetes</taxon>
        <taxon>Mycobacteriales</taxon>
        <taxon>Mycobacteriaceae</taxon>
        <taxon>Mycolicibacterium</taxon>
    </lineage>
</organism>
<keyword evidence="1" id="KW-1133">Transmembrane helix</keyword>
<dbReference type="InterPro" id="IPR016865">
    <property type="entry name" value="RclC"/>
</dbReference>
<keyword evidence="1" id="KW-0472">Membrane</keyword>
<dbReference type="GO" id="GO:1901530">
    <property type="term" value="P:response to hypochlorite"/>
    <property type="evidence" value="ECO:0007669"/>
    <property type="project" value="TreeGrafter"/>
</dbReference>
<feature type="transmembrane region" description="Helical" evidence="1">
    <location>
        <begin position="138"/>
        <end position="156"/>
    </location>
</feature>
<dbReference type="AlphaFoldDB" id="A0A1H6JD57"/>
<sequence length="172" mass="17932">MTTIKEAIVVATSESNETKVNAVAGAVTRYGLVLVIGWIGLMKFTAYEAYGIEPLVANSPFMAWLYDIFSVTTFSALLGVLEVGAAVLIAVKPWWPTASAVGSVVAVGLFVATISFLFTTPGIGEEAAGGFPMLSTSGQFLIKDVVLLGAALWTLADSVRAARVNGVSLAAR</sequence>
<dbReference type="PANTHER" id="PTHR40106:SF1">
    <property type="entry name" value="INNER MEMBRANE PROTEIN RCLC"/>
    <property type="match status" value="1"/>
</dbReference>
<dbReference type="RefSeq" id="WP_083406881.1">
    <property type="nucleotide sequence ID" value="NZ_LT629971.1"/>
</dbReference>
<feature type="transmembrane region" description="Helical" evidence="1">
    <location>
        <begin position="61"/>
        <end position="91"/>
    </location>
</feature>
<dbReference type="Pfam" id="PF04224">
    <property type="entry name" value="DUF417"/>
    <property type="match status" value="1"/>
</dbReference>
<dbReference type="GO" id="GO:0005886">
    <property type="term" value="C:plasma membrane"/>
    <property type="evidence" value="ECO:0007669"/>
    <property type="project" value="TreeGrafter"/>
</dbReference>
<dbReference type="PIRSF" id="PIRSF028065">
    <property type="entry name" value="UCP028065"/>
    <property type="match status" value="1"/>
</dbReference>